<proteinExistence type="predicted"/>
<evidence type="ECO:0000313" key="1">
    <source>
        <dbReference type="EMBL" id="CAB4023603.1"/>
    </source>
</evidence>
<protein>
    <submittedName>
        <fullName evidence="1">Uncharacterized protein</fullName>
    </submittedName>
</protein>
<keyword evidence="2" id="KW-1185">Reference proteome</keyword>
<name>A0A6S7K5L0_PARCT</name>
<comment type="caution">
    <text evidence="1">The sequence shown here is derived from an EMBL/GenBank/DDBJ whole genome shotgun (WGS) entry which is preliminary data.</text>
</comment>
<gene>
    <name evidence="1" type="ORF">PACLA_8A006357</name>
</gene>
<sequence>MAKKWIQLFNSLSSVYDGYTKENVTPYMHAMVYHVLTLMRKHGGIKKFTGQGIEQNNDDCRSINLTKSNKWDAAKDVLLVSNRVEILSSFRRTPSMYPKRNAQYWDNDLKEKQAKIKHKMKDENKQIDANIQSNDEPSVESMSPAELRAGFKHSMALKLA</sequence>
<dbReference type="EMBL" id="CACRXK020012580">
    <property type="protein sequence ID" value="CAB4023603.1"/>
    <property type="molecule type" value="Genomic_DNA"/>
</dbReference>
<dbReference type="AlphaFoldDB" id="A0A6S7K5L0"/>
<dbReference type="OrthoDB" id="5985028at2759"/>
<reference evidence="1" key="1">
    <citation type="submission" date="2020-04" db="EMBL/GenBank/DDBJ databases">
        <authorList>
            <person name="Alioto T."/>
            <person name="Alioto T."/>
            <person name="Gomez Garrido J."/>
        </authorList>
    </citation>
    <scope>NUCLEOTIDE SEQUENCE</scope>
    <source>
        <strain evidence="1">A484AB</strain>
    </source>
</reference>
<evidence type="ECO:0000313" key="2">
    <source>
        <dbReference type="Proteomes" id="UP001152795"/>
    </source>
</evidence>
<organism evidence="1 2">
    <name type="scientific">Paramuricea clavata</name>
    <name type="common">Red gorgonian</name>
    <name type="synonym">Violescent sea-whip</name>
    <dbReference type="NCBI Taxonomy" id="317549"/>
    <lineage>
        <taxon>Eukaryota</taxon>
        <taxon>Metazoa</taxon>
        <taxon>Cnidaria</taxon>
        <taxon>Anthozoa</taxon>
        <taxon>Octocorallia</taxon>
        <taxon>Malacalcyonacea</taxon>
        <taxon>Plexauridae</taxon>
        <taxon>Paramuricea</taxon>
    </lineage>
</organism>
<accession>A0A6S7K5L0</accession>
<dbReference type="Proteomes" id="UP001152795">
    <property type="component" value="Unassembled WGS sequence"/>
</dbReference>